<dbReference type="InterPro" id="IPR045335">
    <property type="entry name" value="FtsQ_C_sf"/>
</dbReference>
<evidence type="ECO:0000256" key="1">
    <source>
        <dbReference type="ARBA" id="ARBA00004370"/>
    </source>
</evidence>
<keyword evidence="12" id="KW-1185">Reference proteome</keyword>
<accession>A0A3N2QZ15</accession>
<dbReference type="PANTHER" id="PTHR35851:SF1">
    <property type="entry name" value="CELL DIVISION PROTEIN FTSQ"/>
    <property type="match status" value="1"/>
</dbReference>
<feature type="domain" description="POTRA" evidence="10">
    <location>
        <begin position="53"/>
        <end position="121"/>
    </location>
</feature>
<name>A0A3N2QZ15_9RHOB</name>
<dbReference type="InterPro" id="IPR026579">
    <property type="entry name" value="FtsQ"/>
</dbReference>
<evidence type="ECO:0000256" key="2">
    <source>
        <dbReference type="ARBA" id="ARBA00022475"/>
    </source>
</evidence>
<evidence type="ECO:0000313" key="12">
    <source>
        <dbReference type="Proteomes" id="UP000268016"/>
    </source>
</evidence>
<evidence type="ECO:0000256" key="9">
    <source>
        <dbReference type="HAMAP-Rule" id="MF_00911"/>
    </source>
</evidence>
<gene>
    <name evidence="9" type="primary">ftsQ</name>
    <name evidence="11" type="ORF">EAT49_13600</name>
</gene>
<dbReference type="GO" id="GO:0032153">
    <property type="term" value="C:cell division site"/>
    <property type="evidence" value="ECO:0007669"/>
    <property type="project" value="UniProtKB-UniRule"/>
</dbReference>
<dbReference type="Gene3D" id="3.40.50.11690">
    <property type="entry name" value="Cell division protein FtsQ/DivIB"/>
    <property type="match status" value="1"/>
</dbReference>
<comment type="caution">
    <text evidence="11">The sequence shown here is derived from an EMBL/GenBank/DDBJ whole genome shotgun (WGS) entry which is preliminary data.</text>
</comment>
<dbReference type="Pfam" id="PF03799">
    <property type="entry name" value="FtsQ_DivIB_C"/>
    <property type="match status" value="1"/>
</dbReference>
<keyword evidence="4 9" id="KW-0132">Cell division</keyword>
<evidence type="ECO:0000259" key="10">
    <source>
        <dbReference type="PROSITE" id="PS51779"/>
    </source>
</evidence>
<evidence type="ECO:0000256" key="6">
    <source>
        <dbReference type="ARBA" id="ARBA00022989"/>
    </source>
</evidence>
<keyword evidence="7 9" id="KW-0472">Membrane</keyword>
<protein>
    <recommendedName>
        <fullName evidence="9">Cell division protein FtsQ</fullName>
    </recommendedName>
</protein>
<evidence type="ECO:0000256" key="7">
    <source>
        <dbReference type="ARBA" id="ARBA00023136"/>
    </source>
</evidence>
<evidence type="ECO:0000313" key="11">
    <source>
        <dbReference type="EMBL" id="ROU00368.1"/>
    </source>
</evidence>
<evidence type="ECO:0000256" key="4">
    <source>
        <dbReference type="ARBA" id="ARBA00022618"/>
    </source>
</evidence>
<dbReference type="GO" id="GO:0090529">
    <property type="term" value="P:cell septum assembly"/>
    <property type="evidence" value="ECO:0007669"/>
    <property type="project" value="InterPro"/>
</dbReference>
<dbReference type="GO" id="GO:0043093">
    <property type="term" value="P:FtsZ-dependent cytokinesis"/>
    <property type="evidence" value="ECO:0007669"/>
    <property type="project" value="UniProtKB-UniRule"/>
</dbReference>
<dbReference type="InterPro" id="IPR034746">
    <property type="entry name" value="POTRA"/>
</dbReference>
<sequence length="269" mass="29240">MLTPGFRRTLRVGVPLALVTLLVGGWLAQESNRLMLRETAQHLREQFENRPEFMVAGLEIDGGDADLEAEVRDVMPGDFPVSSFDLDLEAMRLAVSALDRVESARVRVVPGGVLEVSVTPRVPAAVWRARDGLRLIDADGVFVAPLAARADRADLPLVVGEGAREALGEALALTEAAAPLAARVRGLVRMGERRWDLVLDEGQRILLPQEDPVRALERVLAIDGAQDLLGRDIAVVDMRNEARPTIRLNPAAAAAFRSSAEVRARQQAE</sequence>
<dbReference type="GO" id="GO:0005886">
    <property type="term" value="C:plasma membrane"/>
    <property type="evidence" value="ECO:0007669"/>
    <property type="project" value="UniProtKB-SubCell"/>
</dbReference>
<dbReference type="OrthoDB" id="9783091at2"/>
<reference evidence="11 12" key="1">
    <citation type="submission" date="2018-10" db="EMBL/GenBank/DDBJ databases">
        <title>Histidinibacterium lentulum gen. nov., sp. nov., a marine bacterium from the culture broth of Picochlorum sp. 122.</title>
        <authorList>
            <person name="Wang G."/>
        </authorList>
    </citation>
    <scope>NUCLEOTIDE SEQUENCE [LARGE SCALE GENOMIC DNA]</scope>
    <source>
        <strain evidence="11 12">B17</strain>
    </source>
</reference>
<evidence type="ECO:0000256" key="3">
    <source>
        <dbReference type="ARBA" id="ARBA00022519"/>
    </source>
</evidence>
<dbReference type="AlphaFoldDB" id="A0A3N2QZ15"/>
<feature type="transmembrane region" description="Helical" evidence="9">
    <location>
        <begin position="12"/>
        <end position="28"/>
    </location>
</feature>
<dbReference type="PANTHER" id="PTHR35851">
    <property type="entry name" value="CELL DIVISION PROTEIN FTSQ"/>
    <property type="match status" value="1"/>
</dbReference>
<keyword evidence="8 9" id="KW-0131">Cell cycle</keyword>
<keyword evidence="6 9" id="KW-1133">Transmembrane helix</keyword>
<dbReference type="EMBL" id="RDRB01000006">
    <property type="protein sequence ID" value="ROU00368.1"/>
    <property type="molecule type" value="Genomic_DNA"/>
</dbReference>
<proteinExistence type="inferred from homology"/>
<dbReference type="HAMAP" id="MF_00911">
    <property type="entry name" value="FtsQ_subfam"/>
    <property type="match status" value="1"/>
</dbReference>
<dbReference type="InterPro" id="IPR005548">
    <property type="entry name" value="Cell_div_FtsQ/DivIB_C"/>
</dbReference>
<comment type="function">
    <text evidence="9">Essential cell division protein.</text>
</comment>
<evidence type="ECO:0000256" key="8">
    <source>
        <dbReference type="ARBA" id="ARBA00023306"/>
    </source>
</evidence>
<dbReference type="Proteomes" id="UP000268016">
    <property type="component" value="Unassembled WGS sequence"/>
</dbReference>
<organism evidence="11 12">
    <name type="scientific">Histidinibacterium lentulum</name>
    <dbReference type="NCBI Taxonomy" id="2480588"/>
    <lineage>
        <taxon>Bacteria</taxon>
        <taxon>Pseudomonadati</taxon>
        <taxon>Pseudomonadota</taxon>
        <taxon>Alphaproteobacteria</taxon>
        <taxon>Rhodobacterales</taxon>
        <taxon>Paracoccaceae</taxon>
        <taxon>Histidinibacterium</taxon>
    </lineage>
</organism>
<comment type="similarity">
    <text evidence="9">Belongs to the FtsQ/DivIB family. FtsQ subfamily.</text>
</comment>
<keyword evidence="2 9" id="KW-1003">Cell membrane</keyword>
<keyword evidence="5 9" id="KW-0812">Transmembrane</keyword>
<dbReference type="PROSITE" id="PS51779">
    <property type="entry name" value="POTRA"/>
    <property type="match status" value="1"/>
</dbReference>
<keyword evidence="3 9" id="KW-0997">Cell inner membrane</keyword>
<evidence type="ECO:0000256" key="5">
    <source>
        <dbReference type="ARBA" id="ARBA00022692"/>
    </source>
</evidence>
<comment type="subcellular location">
    <subcellularLocation>
        <location evidence="9">Cell inner membrane</location>
        <topology evidence="9">Single-pass type II membrane protein</topology>
    </subcellularLocation>
    <subcellularLocation>
        <location evidence="1">Membrane</location>
    </subcellularLocation>
    <text evidence="9">Localizes to the division septum.</text>
</comment>